<dbReference type="PANTHER" id="PTHR47481:SF22">
    <property type="entry name" value="RETROTRANSPOSON GAG DOMAIN-CONTAINING PROTEIN"/>
    <property type="match status" value="1"/>
</dbReference>
<dbReference type="Pfam" id="PF07727">
    <property type="entry name" value="RVT_2"/>
    <property type="match status" value="1"/>
</dbReference>
<keyword evidence="4" id="KW-1185">Reference proteome</keyword>
<name>A0A8J5ESS5_ZINOF</name>
<feature type="region of interest" description="Disordered" evidence="1">
    <location>
        <begin position="163"/>
        <end position="194"/>
    </location>
</feature>
<evidence type="ECO:0000259" key="2">
    <source>
        <dbReference type="Pfam" id="PF07727"/>
    </source>
</evidence>
<evidence type="ECO:0000313" key="4">
    <source>
        <dbReference type="Proteomes" id="UP000734854"/>
    </source>
</evidence>
<organism evidence="3 4">
    <name type="scientific">Zingiber officinale</name>
    <name type="common">Ginger</name>
    <name type="synonym">Amomum zingiber</name>
    <dbReference type="NCBI Taxonomy" id="94328"/>
    <lineage>
        <taxon>Eukaryota</taxon>
        <taxon>Viridiplantae</taxon>
        <taxon>Streptophyta</taxon>
        <taxon>Embryophyta</taxon>
        <taxon>Tracheophyta</taxon>
        <taxon>Spermatophyta</taxon>
        <taxon>Magnoliopsida</taxon>
        <taxon>Liliopsida</taxon>
        <taxon>Zingiberales</taxon>
        <taxon>Zingiberaceae</taxon>
        <taxon>Zingiber</taxon>
    </lineage>
</organism>
<reference evidence="3 4" key="1">
    <citation type="submission" date="2020-08" db="EMBL/GenBank/DDBJ databases">
        <title>Plant Genome Project.</title>
        <authorList>
            <person name="Zhang R.-G."/>
        </authorList>
    </citation>
    <scope>NUCLEOTIDE SEQUENCE [LARGE SCALE GENOMIC DNA]</scope>
    <source>
        <tissue evidence="3">Rhizome</tissue>
    </source>
</reference>
<gene>
    <name evidence="3" type="ORF">ZIOFF_073564</name>
</gene>
<comment type="caution">
    <text evidence="3">The sequence shown here is derived from an EMBL/GenBank/DDBJ whole genome shotgun (WGS) entry which is preliminary data.</text>
</comment>
<feature type="domain" description="Reverse transcriptase Ty1/copia-type" evidence="2">
    <location>
        <begin position="239"/>
        <end position="320"/>
    </location>
</feature>
<evidence type="ECO:0000256" key="1">
    <source>
        <dbReference type="SAM" id="MobiDB-lite"/>
    </source>
</evidence>
<dbReference type="InterPro" id="IPR013103">
    <property type="entry name" value="RVT_2"/>
</dbReference>
<proteinExistence type="predicted"/>
<protein>
    <recommendedName>
        <fullName evidence="2">Reverse transcriptase Ty1/copia-type domain-containing protein</fullName>
    </recommendedName>
</protein>
<dbReference type="CDD" id="cd09272">
    <property type="entry name" value="RNase_HI_RT_Ty1"/>
    <property type="match status" value="1"/>
</dbReference>
<evidence type="ECO:0000313" key="3">
    <source>
        <dbReference type="EMBL" id="KAG6468869.1"/>
    </source>
</evidence>
<sequence length="438" mass="46956">MSTSRCVSLARHLHLPLASLASTSASKGISFPIASTGCRCSSFCVEYPCDAATNPKFSSVVTANPKFSSAVAATPKFSSAAFIKSKSDELALMNAPLDIEDLTLKILHGLDDDYKELACAIQPRDTAISYEELHEKLLNHEAHLAACKDTQITLLATTHSVSQSVDSSRRQPYPPIVAHPPNSARPIASPAKSPPTEPLLVEPLPFVPAATIAPPAPTPPVLRAPSTNSHPMVTRGITMYLLVYVDDLILIRNNANALQGFINQLGVQFSIKDLGTLSYFLGVDVVSSPGGLCLSQKKYLLDILTKTYMAKSKLVQMPMATSTSLHLSDDSPPTDAILYLQAVDWAGDIVDRTPTGAYIMFLGSNLISWSSIMQGSIARLSTKAKYRVIASTAAELQWSGKVRVSLADQLADALMKPLPNARIRLLCSKIGVSTSPPS</sequence>
<dbReference type="Pfam" id="PF14223">
    <property type="entry name" value="Retrotran_gag_2"/>
    <property type="match status" value="1"/>
</dbReference>
<dbReference type="AlphaFoldDB" id="A0A8J5ESS5"/>
<dbReference type="EMBL" id="JACMSC010000022">
    <property type="protein sequence ID" value="KAG6468869.1"/>
    <property type="molecule type" value="Genomic_DNA"/>
</dbReference>
<dbReference type="Proteomes" id="UP000734854">
    <property type="component" value="Unassembled WGS sequence"/>
</dbReference>
<dbReference type="PANTHER" id="PTHR47481">
    <property type="match status" value="1"/>
</dbReference>
<accession>A0A8J5ESS5</accession>